<name>A0A1S8NJY8_CLOSA</name>
<dbReference type="SMART" id="SM00530">
    <property type="entry name" value="HTH_XRE"/>
    <property type="match status" value="1"/>
</dbReference>
<sequence length="175" mass="20177">MELAAQRIGKRIQQVRKEKGFTQSELGRKIGKSESTIRKYEAGAVEPSFKILSDISRTLDVDISFFLSIEEIIPKLTETKRDMERKSKMATYAIDKVKQFFNNLEYGNGMYTGTDTEIIENYLNSLYKDRSSLDILKELIISEGYEIENIDNEILNGILKRVSSVIEIELHNLDR</sequence>
<dbReference type="InterPro" id="IPR001387">
    <property type="entry name" value="Cro/C1-type_HTH"/>
</dbReference>
<evidence type="ECO:0000313" key="3">
    <source>
        <dbReference type="EMBL" id="OOM16747.1"/>
    </source>
</evidence>
<accession>A0A1S8NJY8</accession>
<keyword evidence="1" id="KW-0238">DNA-binding</keyword>
<reference evidence="3 4" key="1">
    <citation type="submission" date="2016-05" db="EMBL/GenBank/DDBJ databases">
        <title>Microbial solvent formation.</title>
        <authorList>
            <person name="Poehlein A."/>
            <person name="Montoya Solano J.D."/>
            <person name="Flitsch S."/>
            <person name="Krabben P."/>
            <person name="Duerre P."/>
            <person name="Daniel R."/>
        </authorList>
    </citation>
    <scope>NUCLEOTIDE SEQUENCE [LARGE SCALE GENOMIC DNA]</scope>
    <source>
        <strain evidence="3 4">L1-8</strain>
    </source>
</reference>
<gene>
    <name evidence="3" type="primary">sinR_1</name>
    <name evidence="3" type="ORF">CLOSAC_10410</name>
</gene>
<evidence type="ECO:0000313" key="4">
    <source>
        <dbReference type="Proteomes" id="UP000191154"/>
    </source>
</evidence>
<feature type="domain" description="HTH cro/C1-type" evidence="2">
    <location>
        <begin position="12"/>
        <end position="66"/>
    </location>
</feature>
<proteinExistence type="predicted"/>
<dbReference type="SUPFAM" id="SSF47413">
    <property type="entry name" value="lambda repressor-like DNA-binding domains"/>
    <property type="match status" value="1"/>
</dbReference>
<protein>
    <submittedName>
        <fullName evidence="3">HTH-type transcriptional regulator SinR</fullName>
    </submittedName>
</protein>
<dbReference type="Proteomes" id="UP000191154">
    <property type="component" value="Unassembled WGS sequence"/>
</dbReference>
<dbReference type="PANTHER" id="PTHR46797">
    <property type="entry name" value="HTH-TYPE TRANSCRIPTIONAL REGULATOR"/>
    <property type="match status" value="1"/>
</dbReference>
<dbReference type="CDD" id="cd00093">
    <property type="entry name" value="HTH_XRE"/>
    <property type="match status" value="1"/>
</dbReference>
<dbReference type="GO" id="GO:0003677">
    <property type="term" value="F:DNA binding"/>
    <property type="evidence" value="ECO:0007669"/>
    <property type="project" value="UniProtKB-KW"/>
</dbReference>
<evidence type="ECO:0000259" key="2">
    <source>
        <dbReference type="PROSITE" id="PS50943"/>
    </source>
</evidence>
<dbReference type="InterPro" id="IPR010982">
    <property type="entry name" value="Lambda_DNA-bd_dom_sf"/>
</dbReference>
<dbReference type="PANTHER" id="PTHR46797:SF1">
    <property type="entry name" value="METHYLPHOSPHONATE SYNTHASE"/>
    <property type="match status" value="1"/>
</dbReference>
<comment type="caution">
    <text evidence="3">The sequence shown here is derived from an EMBL/GenBank/DDBJ whole genome shotgun (WGS) entry which is preliminary data.</text>
</comment>
<evidence type="ECO:0000256" key="1">
    <source>
        <dbReference type="ARBA" id="ARBA00023125"/>
    </source>
</evidence>
<dbReference type="GO" id="GO:0003700">
    <property type="term" value="F:DNA-binding transcription factor activity"/>
    <property type="evidence" value="ECO:0007669"/>
    <property type="project" value="TreeGrafter"/>
</dbReference>
<organism evidence="3 4">
    <name type="scientific">Clostridium saccharobutylicum</name>
    <dbReference type="NCBI Taxonomy" id="169679"/>
    <lineage>
        <taxon>Bacteria</taxon>
        <taxon>Bacillati</taxon>
        <taxon>Bacillota</taxon>
        <taxon>Clostridia</taxon>
        <taxon>Eubacteriales</taxon>
        <taxon>Clostridiaceae</taxon>
        <taxon>Clostridium</taxon>
    </lineage>
</organism>
<dbReference type="EMBL" id="LZYZ01000001">
    <property type="protein sequence ID" value="OOM16747.1"/>
    <property type="molecule type" value="Genomic_DNA"/>
</dbReference>
<dbReference type="RefSeq" id="WP_077864419.1">
    <property type="nucleotide sequence ID" value="NZ_LZYZ01000001.1"/>
</dbReference>
<dbReference type="AlphaFoldDB" id="A0A1S8NJY8"/>
<dbReference type="GO" id="GO:0005829">
    <property type="term" value="C:cytosol"/>
    <property type="evidence" value="ECO:0007669"/>
    <property type="project" value="TreeGrafter"/>
</dbReference>
<dbReference type="Gene3D" id="1.10.260.40">
    <property type="entry name" value="lambda repressor-like DNA-binding domains"/>
    <property type="match status" value="1"/>
</dbReference>
<dbReference type="Pfam" id="PF01381">
    <property type="entry name" value="HTH_3"/>
    <property type="match status" value="1"/>
</dbReference>
<dbReference type="InterPro" id="IPR050807">
    <property type="entry name" value="TransReg_Diox_bact_type"/>
</dbReference>
<dbReference type="PROSITE" id="PS50943">
    <property type="entry name" value="HTH_CROC1"/>
    <property type="match status" value="1"/>
</dbReference>